<dbReference type="SUPFAM" id="SSF48452">
    <property type="entry name" value="TPR-like"/>
    <property type="match status" value="1"/>
</dbReference>
<keyword evidence="6" id="KW-1185">Reference proteome</keyword>
<organism evidence="5 6">
    <name type="scientific">Billgrantia aerodenitrificans</name>
    <dbReference type="NCBI Taxonomy" id="2733483"/>
    <lineage>
        <taxon>Bacteria</taxon>
        <taxon>Pseudomonadati</taxon>
        <taxon>Pseudomonadota</taxon>
        <taxon>Gammaproteobacteria</taxon>
        <taxon>Oceanospirillales</taxon>
        <taxon>Halomonadaceae</taxon>
        <taxon>Billgrantia</taxon>
    </lineage>
</organism>
<keyword evidence="2" id="KW-0238">DNA-binding</keyword>
<evidence type="ECO:0000259" key="4">
    <source>
        <dbReference type="SMART" id="SM01043"/>
    </source>
</evidence>
<dbReference type="Gene3D" id="1.10.10.10">
    <property type="entry name" value="Winged helix-like DNA-binding domain superfamily/Winged helix DNA-binding domain"/>
    <property type="match status" value="1"/>
</dbReference>
<dbReference type="InterPro" id="IPR005158">
    <property type="entry name" value="BTAD"/>
</dbReference>
<feature type="domain" description="Bacterial transcriptional activator" evidence="4">
    <location>
        <begin position="119"/>
        <end position="257"/>
    </location>
</feature>
<comment type="similarity">
    <text evidence="1">Belongs to the AfsR/DnrI/RedD regulatory family.</text>
</comment>
<dbReference type="InterPro" id="IPR011990">
    <property type="entry name" value="TPR-like_helical_dom_sf"/>
</dbReference>
<evidence type="ECO:0008006" key="7">
    <source>
        <dbReference type="Google" id="ProtNLM"/>
    </source>
</evidence>
<gene>
    <name evidence="5" type="ORF">HOP59_16200</name>
</gene>
<dbReference type="PANTHER" id="PTHR35807">
    <property type="entry name" value="TRANSCRIPTIONAL REGULATOR REDD-RELATED"/>
    <property type="match status" value="1"/>
</dbReference>
<evidence type="ECO:0000313" key="6">
    <source>
        <dbReference type="Proteomes" id="UP001320272"/>
    </source>
</evidence>
<name>A0ABS9AW26_9GAMM</name>
<evidence type="ECO:0000259" key="3">
    <source>
        <dbReference type="SMART" id="SM00862"/>
    </source>
</evidence>
<proteinExistence type="inferred from homology"/>
<dbReference type="Proteomes" id="UP001320272">
    <property type="component" value="Unassembled WGS sequence"/>
</dbReference>
<accession>A0ABS9AW26</accession>
<dbReference type="Gene3D" id="1.25.40.10">
    <property type="entry name" value="Tetratricopeptide repeat domain"/>
    <property type="match status" value="2"/>
</dbReference>
<dbReference type="SMART" id="SM01043">
    <property type="entry name" value="BTAD"/>
    <property type="match status" value="1"/>
</dbReference>
<evidence type="ECO:0000313" key="5">
    <source>
        <dbReference type="EMBL" id="MCE8025675.1"/>
    </source>
</evidence>
<dbReference type="SMART" id="SM00862">
    <property type="entry name" value="Trans_reg_C"/>
    <property type="match status" value="1"/>
</dbReference>
<evidence type="ECO:0000256" key="2">
    <source>
        <dbReference type="ARBA" id="ARBA00023125"/>
    </source>
</evidence>
<dbReference type="InterPro" id="IPR016032">
    <property type="entry name" value="Sig_transdc_resp-reg_C-effctor"/>
</dbReference>
<evidence type="ECO:0000256" key="1">
    <source>
        <dbReference type="ARBA" id="ARBA00005820"/>
    </source>
</evidence>
<dbReference type="SUPFAM" id="SSF46894">
    <property type="entry name" value="C-terminal effector domain of the bipartite response regulators"/>
    <property type="match status" value="1"/>
</dbReference>
<reference evidence="5 6" key="1">
    <citation type="journal article" date="2021" name="Front. Microbiol.">
        <title>Aerobic Denitrification and Heterotrophic Sulfur Oxidation in the Genus Halomonas Revealed by Six Novel Species Characterizations and Genome-Based Analysis.</title>
        <authorList>
            <person name="Wang L."/>
            <person name="Shao Z."/>
        </authorList>
    </citation>
    <scope>NUCLEOTIDE SEQUENCE [LARGE SCALE GENOMIC DNA]</scope>
    <source>
        <strain evidence="5 6">MCCC 1A11058</strain>
    </source>
</reference>
<comment type="caution">
    <text evidence="5">The sequence shown here is derived from an EMBL/GenBank/DDBJ whole genome shotgun (WGS) entry which is preliminary data.</text>
</comment>
<dbReference type="InterPro" id="IPR001867">
    <property type="entry name" value="OmpR/PhoB-type_DNA-bd"/>
</dbReference>
<dbReference type="InterPro" id="IPR036388">
    <property type="entry name" value="WH-like_DNA-bd_sf"/>
</dbReference>
<dbReference type="EMBL" id="JABFTV010000008">
    <property type="protein sequence ID" value="MCE8025675.1"/>
    <property type="molecule type" value="Genomic_DNA"/>
</dbReference>
<dbReference type="InterPro" id="IPR051677">
    <property type="entry name" value="AfsR-DnrI-RedD_regulator"/>
</dbReference>
<sequence length="771" mass="85523">MTGQPGAIGDYTASVTSPGPDMNALTLNLLGDLEVIRDGQVLSLPPSRKTRALLAYLARHPRPLSREHLCDLLWELPDDPRGSLRWSLSKLRRLVDTPGRLRLRADRLGVCLDTSDIDIDVAGLHALCNGGLAEADIEALEHTATRYRGPFLEGLELDRFHDFHGWCLAEREAAIRAQTTLLTTLVERLADSPQHALPHAHAWVRLAPFNETARAQLVRLLLALHRPREAEQQLQLGVRLIREAGLPLNGQLLRAWRSKPSPTPLSENVDTADSQSPVLERIHPDLTGDALEVMRWAALFAPNPDFTTLSQVSGLDTNRLGIALEVAERHQWLSIDAQGLRFTHSAMAAELYDAISPVRRQTMHRRIAEWLAAGPLNDMQQANCLVHHAQASGDLDLATRAMIEAGRFCLRSCANEEAQRFAQQGLALSDGMTGTRRVCLAIELHDILYSAAPLADWEAGAGTVVTLAEQALEHGALAHARLGYQLASHIRWAHGQWSDAHEQTLQAERATRCGDDREQVIAMAETARCLAMLERDLGQAAELLEQARELATRQHIGYPAIPLAQGLLSLHEDRFDNAASYFREARTLCKAMGDRLGEFQAQESLLLIDLERDDYQQAQERCVQLQELGKRLRDGSEAPYADAAAALCTYALEDDSAPFGVALVTLRHADARHRLATLLLQAARLDLARARTETARQRAGEALEHARVLERRSEQLLAHALLAECARRLGDEDDRREHARTAEALLQEPIAAWVRRRCHTLLEQPAAEDEA</sequence>
<feature type="domain" description="OmpR/PhoB-type" evidence="3">
    <location>
        <begin position="39"/>
        <end position="112"/>
    </location>
</feature>
<protein>
    <recommendedName>
        <fullName evidence="7">Bacterial transcriptional activator domain-containing protein</fullName>
    </recommendedName>
</protein>
<dbReference type="RefSeq" id="WP_234254632.1">
    <property type="nucleotide sequence ID" value="NZ_JABFTV010000008.1"/>
</dbReference>